<feature type="region of interest" description="Disordered" evidence="1">
    <location>
        <begin position="55"/>
        <end position="76"/>
    </location>
</feature>
<accession>A0ABD0K086</accession>
<keyword evidence="3" id="KW-1185">Reference proteome</keyword>
<proteinExistence type="predicted"/>
<feature type="compositionally biased region" description="Low complexity" evidence="1">
    <location>
        <begin position="55"/>
        <end position="71"/>
    </location>
</feature>
<comment type="caution">
    <text evidence="2">The sequence shown here is derived from an EMBL/GenBank/DDBJ whole genome shotgun (WGS) entry which is preliminary data.</text>
</comment>
<evidence type="ECO:0008006" key="4">
    <source>
        <dbReference type="Google" id="ProtNLM"/>
    </source>
</evidence>
<dbReference type="Proteomes" id="UP001519460">
    <property type="component" value="Unassembled WGS sequence"/>
</dbReference>
<organism evidence="2 3">
    <name type="scientific">Batillaria attramentaria</name>
    <dbReference type="NCBI Taxonomy" id="370345"/>
    <lineage>
        <taxon>Eukaryota</taxon>
        <taxon>Metazoa</taxon>
        <taxon>Spiralia</taxon>
        <taxon>Lophotrochozoa</taxon>
        <taxon>Mollusca</taxon>
        <taxon>Gastropoda</taxon>
        <taxon>Caenogastropoda</taxon>
        <taxon>Sorbeoconcha</taxon>
        <taxon>Cerithioidea</taxon>
        <taxon>Batillariidae</taxon>
        <taxon>Batillaria</taxon>
    </lineage>
</organism>
<dbReference type="AlphaFoldDB" id="A0ABD0K086"/>
<protein>
    <recommendedName>
        <fullName evidence="4">SH3 domain-containing protein</fullName>
    </recommendedName>
</protein>
<sequence>MDWFIFAWLPDGQIGFLPVNVVELKKHNMENIEETSTSDSDFPPVLGVQDGAVTSTTDVVPTTSGTGPPDVSHTELKASKADTACGVTVV</sequence>
<evidence type="ECO:0000313" key="3">
    <source>
        <dbReference type="Proteomes" id="UP001519460"/>
    </source>
</evidence>
<evidence type="ECO:0000313" key="2">
    <source>
        <dbReference type="EMBL" id="KAK7480504.1"/>
    </source>
</evidence>
<evidence type="ECO:0000256" key="1">
    <source>
        <dbReference type="SAM" id="MobiDB-lite"/>
    </source>
</evidence>
<name>A0ABD0K086_9CAEN</name>
<reference evidence="2 3" key="1">
    <citation type="journal article" date="2023" name="Sci. Data">
        <title>Genome assembly of the Korean intertidal mud-creeper Batillaria attramentaria.</title>
        <authorList>
            <person name="Patra A.K."/>
            <person name="Ho P.T."/>
            <person name="Jun S."/>
            <person name="Lee S.J."/>
            <person name="Kim Y."/>
            <person name="Won Y.J."/>
        </authorList>
    </citation>
    <scope>NUCLEOTIDE SEQUENCE [LARGE SCALE GENOMIC DNA]</scope>
    <source>
        <strain evidence="2">Wonlab-2016</strain>
    </source>
</reference>
<gene>
    <name evidence="2" type="ORF">BaRGS_00028238</name>
</gene>
<dbReference type="EMBL" id="JACVVK020000280">
    <property type="protein sequence ID" value="KAK7480504.1"/>
    <property type="molecule type" value="Genomic_DNA"/>
</dbReference>